<feature type="repeat" description="ANK" evidence="3">
    <location>
        <begin position="1157"/>
        <end position="1189"/>
    </location>
</feature>
<evidence type="ECO:0000256" key="2">
    <source>
        <dbReference type="ARBA" id="ARBA00023043"/>
    </source>
</evidence>
<sequence length="1223" mass="136592">MQDHYSSYCYLKKDWGQKTDLQLWGLFSNMQFVVYTNAVVAVGDAVDTDAQNVLMTGGKCLRFSENDFTELKNEPVFNQFLYQFRLYTEQASEKALDSVIRTELLRALGTDSQFQSFLINITNWMEGPGSYLTENVEFWKQQLPEGGGFLRVQNTNVLTCLKLHQSVDKKILVDANVLEDRMSEVLAIWDRWPGCDILVIDGKTLVVIDDRENGRELKSLSHKDEFRFGQLNEESKRQVLDCKFVSGIVESIGNKLTQQSEHYIPRKFFSGELVSWTIFSDDRDCLVVSGVSLEALRLIVQPRKEVEIFDETKHSEDDICRCFVIQGKEDFEKAKSVYERVHWLHKEKTDFIWKQSKGGMSYIKPQLMDVTSDRSFQEVMQLSDKVKLLVAHPGMGKSTEVVNLAQEFKRLELLLRAGKFMSDFAKSLFKHELDHGGNIVILIDGFDEISPDYAEKDMLEEEFSYLSFELQPFTKQDQRDFLAKLWNDMSDGSYNFDIFIANVLEVTGNSLNDKLSQFTEIPLLTLMLAEVFRSKASQFCQSDKDYVVKLLSSPECDVNGKDKGGRAPLHLAVINHTETGNFSPSKTMCEIMELLLQNHCDCNVEDGVFHWRPLTLADKLQAWSAVDMLLGTRAESSDMIFTMEFIKHEESEESLCRVLGIVALHGYVNIANIFCGTKEASEIFARDSRISRISKNIALVWDVQQHFLDSEKTSAFITSKVRLETKDSDYRTPLSWAPVKGRLETVKFLVENGQMLTQSMPGGKPVFNYAIRGCHMNVVLFLGESGVNVNAYKEYGHSPLSTAVQQDNVHIVKFLMHQGADVNACSKYSDSPISAAVEGGNVDIVRFLMDKGAHINACNRYGESPIFAAVEQGNVDIAELLMNKGTIVNAYNKYGESLILAAVQERNVDIVKLIMDKGVDINAYNRDGKSLIHAVMICEVDIVRLLIDKGPDVNACNENGTNPICAAAEKSNVDVVRLLIDEGAYFDACNRYAKSPIFLALKNGYVEIIRFLMDKAVDVNACNKNGDSQIFAAAEQDNVDTVRLLMDEGADVNACNKNGDSPIFAAAEQGNVDIVRLLMDKGADVNACNTDGKTPIFAAVEESIVDMVRFLIAENADVTACNKNGDSLIFIAVQRDNMCIVSLLIDTGADVDAFNKIGDSSILAAVQQGNAVILRLLLDKGADVDAFNKNGDSSLLAAVQEGYVDIVTVVMDKGADANACDNV</sequence>
<evidence type="ECO:0000313" key="5">
    <source>
        <dbReference type="Proteomes" id="UP001148838"/>
    </source>
</evidence>
<dbReference type="SUPFAM" id="SSF48403">
    <property type="entry name" value="Ankyrin repeat"/>
    <property type="match status" value="3"/>
</dbReference>
<evidence type="ECO:0000256" key="3">
    <source>
        <dbReference type="PROSITE-ProRule" id="PRU00023"/>
    </source>
</evidence>
<feature type="repeat" description="ANK" evidence="3">
    <location>
        <begin position="1124"/>
        <end position="1156"/>
    </location>
</feature>
<dbReference type="PANTHER" id="PTHR24171">
    <property type="entry name" value="ANKYRIN REPEAT DOMAIN-CONTAINING PROTEIN 39-RELATED"/>
    <property type="match status" value="1"/>
</dbReference>
<dbReference type="SMART" id="SM00248">
    <property type="entry name" value="ANK"/>
    <property type="match status" value="16"/>
</dbReference>
<gene>
    <name evidence="4" type="ORF">ANN_28053</name>
</gene>
<dbReference type="Pfam" id="PF12796">
    <property type="entry name" value="Ank_2"/>
    <property type="match status" value="4"/>
</dbReference>
<feature type="repeat" description="ANK" evidence="3">
    <location>
        <begin position="959"/>
        <end position="991"/>
    </location>
</feature>
<name>A0ABQ8RUS5_PERAM</name>
<dbReference type="Pfam" id="PF00023">
    <property type="entry name" value="Ank"/>
    <property type="match status" value="1"/>
</dbReference>
<organism evidence="4 5">
    <name type="scientific">Periplaneta americana</name>
    <name type="common">American cockroach</name>
    <name type="synonym">Blatta americana</name>
    <dbReference type="NCBI Taxonomy" id="6978"/>
    <lineage>
        <taxon>Eukaryota</taxon>
        <taxon>Metazoa</taxon>
        <taxon>Ecdysozoa</taxon>
        <taxon>Arthropoda</taxon>
        <taxon>Hexapoda</taxon>
        <taxon>Insecta</taxon>
        <taxon>Pterygota</taxon>
        <taxon>Neoptera</taxon>
        <taxon>Polyneoptera</taxon>
        <taxon>Dictyoptera</taxon>
        <taxon>Blattodea</taxon>
        <taxon>Blattoidea</taxon>
        <taxon>Blattidae</taxon>
        <taxon>Blattinae</taxon>
        <taxon>Periplaneta</taxon>
    </lineage>
</organism>
<evidence type="ECO:0000313" key="4">
    <source>
        <dbReference type="EMBL" id="KAJ4425438.1"/>
    </source>
</evidence>
<dbReference type="PROSITE" id="PS50088">
    <property type="entry name" value="ANK_REPEAT"/>
    <property type="match status" value="12"/>
</dbReference>
<dbReference type="InterPro" id="IPR002110">
    <property type="entry name" value="Ankyrin_rpt"/>
</dbReference>
<feature type="repeat" description="ANK" evidence="3">
    <location>
        <begin position="861"/>
        <end position="893"/>
    </location>
</feature>
<keyword evidence="2 3" id="KW-0040">ANK repeat</keyword>
<feature type="repeat" description="ANK" evidence="3">
    <location>
        <begin position="992"/>
        <end position="1024"/>
    </location>
</feature>
<feature type="repeat" description="ANK" evidence="3">
    <location>
        <begin position="795"/>
        <end position="827"/>
    </location>
</feature>
<reference evidence="4 5" key="1">
    <citation type="journal article" date="2022" name="Allergy">
        <title>Genome assembly and annotation of Periplaneta americana reveal a comprehensive cockroach allergen profile.</title>
        <authorList>
            <person name="Wang L."/>
            <person name="Xiong Q."/>
            <person name="Saelim N."/>
            <person name="Wang L."/>
            <person name="Nong W."/>
            <person name="Wan A.T."/>
            <person name="Shi M."/>
            <person name="Liu X."/>
            <person name="Cao Q."/>
            <person name="Hui J.H.L."/>
            <person name="Sookrung N."/>
            <person name="Leung T.F."/>
            <person name="Tungtrongchitr A."/>
            <person name="Tsui S.K.W."/>
        </authorList>
    </citation>
    <scope>NUCLEOTIDE SEQUENCE [LARGE SCALE GENOMIC DNA]</scope>
    <source>
        <strain evidence="4">PWHHKU_190912</strain>
    </source>
</reference>
<feature type="repeat" description="ANK" evidence="3">
    <location>
        <begin position="1058"/>
        <end position="1090"/>
    </location>
</feature>
<feature type="repeat" description="ANK" evidence="3">
    <location>
        <begin position="1091"/>
        <end position="1123"/>
    </location>
</feature>
<dbReference type="EMBL" id="JAJSOF020000043">
    <property type="protein sequence ID" value="KAJ4425438.1"/>
    <property type="molecule type" value="Genomic_DNA"/>
</dbReference>
<dbReference type="PANTHER" id="PTHR24171:SF9">
    <property type="entry name" value="ANKYRIN REPEAT DOMAIN-CONTAINING PROTEIN 39"/>
    <property type="match status" value="1"/>
</dbReference>
<proteinExistence type="predicted"/>
<dbReference type="Proteomes" id="UP001148838">
    <property type="component" value="Unassembled WGS sequence"/>
</dbReference>
<accession>A0ABQ8RUS5</accession>
<feature type="repeat" description="ANK" evidence="3">
    <location>
        <begin position="828"/>
        <end position="860"/>
    </location>
</feature>
<feature type="repeat" description="ANK" evidence="3">
    <location>
        <begin position="1190"/>
        <end position="1222"/>
    </location>
</feature>
<evidence type="ECO:0000256" key="1">
    <source>
        <dbReference type="ARBA" id="ARBA00022737"/>
    </source>
</evidence>
<feature type="repeat" description="ANK" evidence="3">
    <location>
        <begin position="1025"/>
        <end position="1057"/>
    </location>
</feature>
<keyword evidence="5" id="KW-1185">Reference proteome</keyword>
<keyword evidence="1" id="KW-0677">Repeat</keyword>
<dbReference type="SUPFAM" id="SSF52540">
    <property type="entry name" value="P-loop containing nucleoside triphosphate hydrolases"/>
    <property type="match status" value="1"/>
</dbReference>
<protein>
    <submittedName>
        <fullName evidence="4">Uncharacterized protein</fullName>
    </submittedName>
</protein>
<feature type="repeat" description="ANK" evidence="3">
    <location>
        <begin position="894"/>
        <end position="926"/>
    </location>
</feature>
<dbReference type="PROSITE" id="PS50297">
    <property type="entry name" value="ANK_REP_REGION"/>
    <property type="match status" value="12"/>
</dbReference>
<dbReference type="InterPro" id="IPR027417">
    <property type="entry name" value="P-loop_NTPase"/>
</dbReference>
<dbReference type="Gene3D" id="1.25.40.20">
    <property type="entry name" value="Ankyrin repeat-containing domain"/>
    <property type="match status" value="3"/>
</dbReference>
<dbReference type="InterPro" id="IPR036770">
    <property type="entry name" value="Ankyrin_rpt-contain_sf"/>
</dbReference>
<comment type="caution">
    <text evidence="4">The sequence shown here is derived from an EMBL/GenBank/DDBJ whole genome shotgun (WGS) entry which is preliminary data.</text>
</comment>